<evidence type="ECO:0000313" key="12">
    <source>
        <dbReference type="Proteomes" id="UP000500857"/>
    </source>
</evidence>
<dbReference type="GO" id="GO:0009055">
    <property type="term" value="F:electron transfer activity"/>
    <property type="evidence" value="ECO:0007669"/>
    <property type="project" value="InterPro"/>
</dbReference>
<dbReference type="GO" id="GO:0009512">
    <property type="term" value="C:cytochrome b6f complex"/>
    <property type="evidence" value="ECO:0007669"/>
    <property type="project" value="InterPro"/>
</dbReference>
<dbReference type="KEGG" id="oxy:HCG48_00030"/>
<comment type="function">
    <text evidence="8">Component of the cytochrome b6-f complex, which mediates electron transfer between photosystem II (PSII) and photosystem I (PSI), cyclic electron flow around PSI, and state transitions. PetL is important for photoautotrophic growth as well as for electron transfer efficiency and stability of the cytochrome b6-f complex.</text>
</comment>
<sequence length="33" mass="3339">MTASGAVTYFVLLGGALVAAIGLMFALRAVKLI</sequence>
<dbReference type="InterPro" id="IPR007802">
    <property type="entry name" value="Cyt_b6/f_cplx_su6"/>
</dbReference>
<evidence type="ECO:0000256" key="5">
    <source>
        <dbReference type="ARBA" id="ARBA00022989"/>
    </source>
</evidence>
<keyword evidence="3 10" id="KW-0812">Transmembrane</keyword>
<keyword evidence="5 10" id="KW-1133">Transmembrane helix</keyword>
<evidence type="ECO:0000256" key="10">
    <source>
        <dbReference type="SAM" id="Phobius"/>
    </source>
</evidence>
<evidence type="ECO:0000256" key="6">
    <source>
        <dbReference type="ARBA" id="ARBA00023078"/>
    </source>
</evidence>
<keyword evidence="4" id="KW-0249">Electron transport</keyword>
<organism evidence="11 12">
    <name type="scientific">Oxynema aestuarii AP17</name>
    <dbReference type="NCBI Taxonomy" id="2064643"/>
    <lineage>
        <taxon>Bacteria</taxon>
        <taxon>Bacillati</taxon>
        <taxon>Cyanobacteriota</taxon>
        <taxon>Cyanophyceae</taxon>
        <taxon>Oscillatoriophycideae</taxon>
        <taxon>Oscillatoriales</taxon>
        <taxon>Oscillatoriaceae</taxon>
        <taxon>Oxynema</taxon>
        <taxon>Oxynema aestuarii</taxon>
    </lineage>
</organism>
<comment type="subunit">
    <text evidence="9">The 4 large subunits of the cytochrome b6-f complex are cytochrome b6, subunit IV (17 kDa polypeptide, PetD), cytochrome f and the Rieske protein, while the 4 small subunits are PetG, PetL, PetM and PetN. The complex functions as a dimer.</text>
</comment>
<evidence type="ECO:0000256" key="4">
    <source>
        <dbReference type="ARBA" id="ARBA00022982"/>
    </source>
</evidence>
<keyword evidence="6" id="KW-0793">Thylakoid</keyword>
<evidence type="ECO:0000256" key="7">
    <source>
        <dbReference type="ARBA" id="ARBA00023136"/>
    </source>
</evidence>
<evidence type="ECO:0000256" key="8">
    <source>
        <dbReference type="ARBA" id="ARBA00025197"/>
    </source>
</evidence>
<dbReference type="GO" id="GO:0016020">
    <property type="term" value="C:membrane"/>
    <property type="evidence" value="ECO:0007669"/>
    <property type="project" value="UniProtKB-SubCell"/>
</dbReference>
<evidence type="ECO:0000256" key="9">
    <source>
        <dbReference type="ARBA" id="ARBA00025834"/>
    </source>
</evidence>
<reference evidence="11 12" key="1">
    <citation type="submission" date="2020-04" db="EMBL/GenBank/DDBJ databases">
        <authorList>
            <person name="Basu S."/>
            <person name="Maruthanayagam V."/>
            <person name="Chakraborty S."/>
            <person name="Pramanik A."/>
            <person name="Mukherjee J."/>
            <person name="Brink B."/>
        </authorList>
    </citation>
    <scope>NUCLEOTIDE SEQUENCE [LARGE SCALE GENOMIC DNA]</scope>
    <source>
        <strain evidence="11 12">AP17</strain>
    </source>
</reference>
<gene>
    <name evidence="11" type="ORF">HCG48_00030</name>
</gene>
<dbReference type="AlphaFoldDB" id="A0A6H1U3R6"/>
<feature type="transmembrane region" description="Helical" evidence="10">
    <location>
        <begin position="6"/>
        <end position="27"/>
    </location>
</feature>
<evidence type="ECO:0000313" key="11">
    <source>
        <dbReference type="EMBL" id="QIZ73512.1"/>
    </source>
</evidence>
<dbReference type="EMBL" id="CP051167">
    <property type="protein sequence ID" value="QIZ73512.1"/>
    <property type="molecule type" value="Genomic_DNA"/>
</dbReference>
<dbReference type="Pfam" id="PF05115">
    <property type="entry name" value="PetL"/>
    <property type="match status" value="1"/>
</dbReference>
<proteinExistence type="predicted"/>
<protein>
    <submittedName>
        <fullName evidence="11">Cytochrome b6-f complex subunit 6</fullName>
    </submittedName>
</protein>
<dbReference type="Proteomes" id="UP000500857">
    <property type="component" value="Chromosome"/>
</dbReference>
<comment type="subcellular location">
    <subcellularLocation>
        <location evidence="1">Membrane</location>
        <topology evidence="1">Single-pass membrane protein</topology>
    </subcellularLocation>
</comment>
<keyword evidence="2" id="KW-0813">Transport</keyword>
<evidence type="ECO:0000256" key="2">
    <source>
        <dbReference type="ARBA" id="ARBA00022448"/>
    </source>
</evidence>
<keyword evidence="7 10" id="KW-0472">Membrane</keyword>
<name>A0A6H1U3R6_9CYAN</name>
<evidence type="ECO:0000256" key="3">
    <source>
        <dbReference type="ARBA" id="ARBA00022692"/>
    </source>
</evidence>
<accession>A0A6H1U3R6</accession>
<evidence type="ECO:0000256" key="1">
    <source>
        <dbReference type="ARBA" id="ARBA00004167"/>
    </source>
</evidence>
<keyword evidence="12" id="KW-1185">Reference proteome</keyword>